<protein>
    <submittedName>
        <fullName evidence="1">Uncharacterized protein</fullName>
    </submittedName>
</protein>
<organism evidence="1 2">
    <name type="scientific">Ranatra chinensis</name>
    <dbReference type="NCBI Taxonomy" id="642074"/>
    <lineage>
        <taxon>Eukaryota</taxon>
        <taxon>Metazoa</taxon>
        <taxon>Ecdysozoa</taxon>
        <taxon>Arthropoda</taxon>
        <taxon>Hexapoda</taxon>
        <taxon>Insecta</taxon>
        <taxon>Pterygota</taxon>
        <taxon>Neoptera</taxon>
        <taxon>Paraneoptera</taxon>
        <taxon>Hemiptera</taxon>
        <taxon>Heteroptera</taxon>
        <taxon>Panheteroptera</taxon>
        <taxon>Nepomorpha</taxon>
        <taxon>Nepidae</taxon>
        <taxon>Ranatrinae</taxon>
        <taxon>Ranatra</taxon>
    </lineage>
</organism>
<proteinExistence type="predicted"/>
<dbReference type="EMBL" id="JBFDAA010000001">
    <property type="protein sequence ID" value="KAL1140916.1"/>
    <property type="molecule type" value="Genomic_DNA"/>
</dbReference>
<comment type="caution">
    <text evidence="1">The sequence shown here is derived from an EMBL/GenBank/DDBJ whole genome shotgun (WGS) entry which is preliminary data.</text>
</comment>
<dbReference type="AlphaFoldDB" id="A0ABD0YYX1"/>
<sequence length="182" mass="19692">MGGASTPRCIGPPTSGRSFWLLGGRYPVVAGAREALPAANPALGGVQTRLMEAASPVQPDDLLFATQPPNTDNFPRSHKKTSLTSLELSLSVRPRHWIFVKLSRTRTKRSLFGRATRSSHLPRPVCEPCAGAAGPRAPPVYLGREGGGLKYGTEIIGKQLSFVFIRSGPGVVRMTKWGWDRM</sequence>
<name>A0ABD0YYX1_9HEMI</name>
<evidence type="ECO:0000313" key="1">
    <source>
        <dbReference type="EMBL" id="KAL1140916.1"/>
    </source>
</evidence>
<keyword evidence="2" id="KW-1185">Reference proteome</keyword>
<dbReference type="Proteomes" id="UP001558652">
    <property type="component" value="Unassembled WGS sequence"/>
</dbReference>
<reference evidence="1 2" key="1">
    <citation type="submission" date="2024-07" db="EMBL/GenBank/DDBJ databases">
        <title>Chromosome-level genome assembly of the water stick insect Ranatra chinensis (Heteroptera: Nepidae).</title>
        <authorList>
            <person name="Liu X."/>
        </authorList>
    </citation>
    <scope>NUCLEOTIDE SEQUENCE [LARGE SCALE GENOMIC DNA]</scope>
    <source>
        <strain evidence="1">Cailab_2021Rc</strain>
        <tissue evidence="1">Muscle</tissue>
    </source>
</reference>
<evidence type="ECO:0000313" key="2">
    <source>
        <dbReference type="Proteomes" id="UP001558652"/>
    </source>
</evidence>
<gene>
    <name evidence="1" type="ORF">AAG570_000844</name>
</gene>
<accession>A0ABD0YYX1</accession>